<dbReference type="EMBL" id="MKIR01000004">
    <property type="protein sequence ID" value="OFI49952.1"/>
    <property type="molecule type" value="Genomic_DNA"/>
</dbReference>
<feature type="transmembrane region" description="Helical" evidence="6">
    <location>
        <begin position="197"/>
        <end position="215"/>
    </location>
</feature>
<feature type="transmembrane region" description="Helical" evidence="6">
    <location>
        <begin position="649"/>
        <end position="670"/>
    </location>
</feature>
<feature type="transmembrane region" description="Helical" evidence="6">
    <location>
        <begin position="560"/>
        <end position="581"/>
    </location>
</feature>
<dbReference type="InterPro" id="IPR003838">
    <property type="entry name" value="ABC3_permease_C"/>
</dbReference>
<name>A0A1E8GP04_9LACT</name>
<keyword evidence="6" id="KW-0813">Transport</keyword>
<keyword evidence="2 6" id="KW-1003">Cell membrane</keyword>
<evidence type="ECO:0000259" key="7">
    <source>
        <dbReference type="Pfam" id="PF02687"/>
    </source>
</evidence>
<feature type="transmembrane region" description="Helical" evidence="6">
    <location>
        <begin position="109"/>
        <end position="132"/>
    </location>
</feature>
<comment type="subcellular location">
    <subcellularLocation>
        <location evidence="1 6">Cell membrane</location>
        <topology evidence="1 6">Multi-pass membrane protein</topology>
    </subcellularLocation>
</comment>
<evidence type="ECO:0000256" key="3">
    <source>
        <dbReference type="ARBA" id="ARBA00022692"/>
    </source>
</evidence>
<accession>A0A1E8GP04</accession>
<feature type="transmembrane region" description="Helical" evidence="6">
    <location>
        <begin position="152"/>
        <end position="176"/>
    </location>
</feature>
<evidence type="ECO:0000313" key="8">
    <source>
        <dbReference type="EMBL" id="OFI49952.1"/>
    </source>
</evidence>
<dbReference type="Proteomes" id="UP000178622">
    <property type="component" value="Unassembled WGS sequence"/>
</dbReference>
<dbReference type="Pfam" id="PF02687">
    <property type="entry name" value="FtsX"/>
    <property type="match status" value="1"/>
</dbReference>
<feature type="transmembrane region" description="Helical" evidence="6">
    <location>
        <begin position="56"/>
        <end position="75"/>
    </location>
</feature>
<feature type="transmembrane region" description="Helical" evidence="6">
    <location>
        <begin position="21"/>
        <end position="44"/>
    </location>
</feature>
<reference evidence="9" key="1">
    <citation type="submission" date="2016-09" db="EMBL/GenBank/DDBJ databases">
        <title>Draft genome sequence of a novel species of the family Streptococcaceae isolated from flowers.</title>
        <authorList>
            <person name="Chuah L.-O."/>
            <person name="Yap K.-P."/>
            <person name="Thong K.L."/>
            <person name="Liong M.T."/>
            <person name="Ahmad R."/>
            <person name="Rusul G."/>
        </authorList>
    </citation>
    <scope>NUCLEOTIDE SEQUENCE [LARGE SCALE GENOMIC DNA]</scope>
    <source>
        <strain evidence="9">DF1</strain>
    </source>
</reference>
<evidence type="ECO:0000256" key="5">
    <source>
        <dbReference type="ARBA" id="ARBA00023136"/>
    </source>
</evidence>
<feature type="transmembrane region" description="Helical" evidence="6">
    <location>
        <begin position="282"/>
        <end position="307"/>
    </location>
</feature>
<dbReference type="InterPro" id="IPR052536">
    <property type="entry name" value="ABC-4_Integral_Memb_Prot"/>
</dbReference>
<keyword evidence="9" id="KW-1185">Reference proteome</keyword>
<dbReference type="GO" id="GO:0055085">
    <property type="term" value="P:transmembrane transport"/>
    <property type="evidence" value="ECO:0007669"/>
    <property type="project" value="UniProtKB-UniRule"/>
</dbReference>
<dbReference type="OrthoDB" id="1705903at2"/>
<dbReference type="STRING" id="1859473.BG261_09920"/>
<dbReference type="GO" id="GO:0005886">
    <property type="term" value="C:plasma membrane"/>
    <property type="evidence" value="ECO:0007669"/>
    <property type="project" value="UniProtKB-SubCell"/>
</dbReference>
<comment type="similarity">
    <text evidence="6">Belongs to the ABC-4 integral membrane protein family.</text>
</comment>
<dbReference type="InterPro" id="IPR027022">
    <property type="entry name" value="ABC_permease_BceB-typ"/>
</dbReference>
<evidence type="ECO:0000256" key="2">
    <source>
        <dbReference type="ARBA" id="ARBA00022475"/>
    </source>
</evidence>
<gene>
    <name evidence="8" type="ORF">BG261_09920</name>
</gene>
<feature type="domain" description="ABC3 transporter permease C-terminal" evidence="7">
    <location>
        <begin position="60"/>
        <end position="176"/>
    </location>
</feature>
<dbReference type="AlphaFoldDB" id="A0A1E8GP04"/>
<evidence type="ECO:0000256" key="6">
    <source>
        <dbReference type="PIRNR" id="PIRNR018968"/>
    </source>
</evidence>
<keyword evidence="3 6" id="KW-0812">Transmembrane</keyword>
<keyword evidence="5 6" id="KW-0472">Membrane</keyword>
<sequence length="684" mass="77951">MFYAKLAWRNLRKSFSSFAPFILSSVVMFVINIILATIMLSPSIDKMEKGVRTTKALTGFGLIVIAIFTVIILVYSYRFLLKQRSTEFGLYQVLGLGKTQITQVAFNELLILLFITISVGTIVGVIFSKFAFLLYSNLLGDSHFSLTISIPAILIISFLFVAIYLLLLVILSVTVLKNSSISLMHDQSKGEHEPKGSFILALLGTISLLAGYYIAVTMNEVRADLLYKFFIAVLLVIFGTYMFFLSFTIFVLKREKANKNYYYKPKNFIKISSMLYRMKQNAVGLANITILLSMSFVTLATTTGLYFGTEGVVNKEFPQNTILYFDYMGENPSQEVKNIVENTSVSKHDMNIFSELYILENGKLKDKHITLKENQELSYSDPMIYVTMLSREDLINNGFTNIPEISDNEILVDEECSLEDINLYGENYTVKDRIEKMDTLPVGKGDSVLLIFSNQKQLEKVSKKINGESTVNGGQKRILVSLDLENQDQYDEFSQEVTSNMNERSEKIAKELKLDDPDFEKLDLLEKDKIREKYQMKSFGVSFRNKKEYSDQMKEEMSGALFIGFILGMTFILGAALIIYYKQVSEGIEDKRTYKILQEVGLSKKEVAQTIKSQIITVFFLPLLLAVVHFAFAFKMINMLIVLFGVEEIKVVIIVSMITILSVVIIYFLVYKVTSRVYYNIVER</sequence>
<dbReference type="RefSeq" id="WP_070791616.1">
    <property type="nucleotide sequence ID" value="NZ_MKIR01000004.1"/>
</dbReference>
<keyword evidence="4 6" id="KW-1133">Transmembrane helix</keyword>
<comment type="caution">
    <text evidence="8">The sequence shown here is derived from an EMBL/GenBank/DDBJ whole genome shotgun (WGS) entry which is preliminary data.</text>
</comment>
<dbReference type="PANTHER" id="PTHR46795:SF3">
    <property type="entry name" value="ABC TRANSPORTER PERMEASE"/>
    <property type="match status" value="1"/>
</dbReference>
<feature type="transmembrane region" description="Helical" evidence="6">
    <location>
        <begin position="227"/>
        <end position="252"/>
    </location>
</feature>
<proteinExistence type="inferred from homology"/>
<protein>
    <recommendedName>
        <fullName evidence="7">ABC3 transporter permease C-terminal domain-containing protein</fullName>
    </recommendedName>
</protein>
<dbReference type="PANTHER" id="PTHR46795">
    <property type="entry name" value="ABC TRANSPORTER PERMEASE-RELATED-RELATED"/>
    <property type="match status" value="1"/>
</dbReference>
<feature type="transmembrane region" description="Helical" evidence="6">
    <location>
        <begin position="615"/>
        <end position="637"/>
    </location>
</feature>
<dbReference type="PIRSF" id="PIRSF018968">
    <property type="entry name" value="ABC_permease_BceB"/>
    <property type="match status" value="1"/>
</dbReference>
<evidence type="ECO:0000256" key="4">
    <source>
        <dbReference type="ARBA" id="ARBA00022989"/>
    </source>
</evidence>
<evidence type="ECO:0000256" key="1">
    <source>
        <dbReference type="ARBA" id="ARBA00004651"/>
    </source>
</evidence>
<evidence type="ECO:0000313" key="9">
    <source>
        <dbReference type="Proteomes" id="UP000178622"/>
    </source>
</evidence>
<organism evidence="8 9">
    <name type="scientific">Floricoccus tropicus</name>
    <dbReference type="NCBI Taxonomy" id="1859473"/>
    <lineage>
        <taxon>Bacteria</taxon>
        <taxon>Bacillati</taxon>
        <taxon>Bacillota</taxon>
        <taxon>Bacilli</taxon>
        <taxon>Lactobacillales</taxon>
        <taxon>Streptococcaceae</taxon>
        <taxon>Floricoccus</taxon>
    </lineage>
</organism>